<protein>
    <recommendedName>
        <fullName evidence="1">F-box domain-containing protein</fullName>
    </recommendedName>
</protein>
<dbReference type="InterPro" id="IPR036047">
    <property type="entry name" value="F-box-like_dom_sf"/>
</dbReference>
<reference evidence="3" key="3">
    <citation type="submission" date="2025-08" db="UniProtKB">
        <authorList>
            <consortium name="RefSeq"/>
        </authorList>
    </citation>
    <scope>IDENTIFICATION</scope>
    <source>
        <strain evidence="3">CBS 342.82</strain>
    </source>
</reference>
<name>A0A6J3ME34_9PEZI</name>
<reference evidence="3" key="1">
    <citation type="submission" date="2020-01" db="EMBL/GenBank/DDBJ databases">
        <authorList>
            <consortium name="DOE Joint Genome Institute"/>
            <person name="Haridas S."/>
            <person name="Albert R."/>
            <person name="Binder M."/>
            <person name="Bloem J."/>
            <person name="Labutti K."/>
            <person name="Salamov A."/>
            <person name="Andreopoulos B."/>
            <person name="Baker S.E."/>
            <person name="Barry K."/>
            <person name="Bills G."/>
            <person name="Bluhm B.H."/>
            <person name="Cannon C."/>
            <person name="Castanera R."/>
            <person name="Culley D.E."/>
            <person name="Daum C."/>
            <person name="Ezra D."/>
            <person name="Gonzalez J.B."/>
            <person name="Henrissat B."/>
            <person name="Kuo A."/>
            <person name="Liang C."/>
            <person name="Lipzen A."/>
            <person name="Lutzoni F."/>
            <person name="Magnuson J."/>
            <person name="Mondo S."/>
            <person name="Nolan M."/>
            <person name="Ohm R."/>
            <person name="Pangilinan J."/>
            <person name="Park H.-J."/>
            <person name="Ramirez L."/>
            <person name="Alfaro M."/>
            <person name="Sun H."/>
            <person name="Tritt A."/>
            <person name="Yoshinaga Y."/>
            <person name="Zwiers L.-H."/>
            <person name="Turgeon B.G."/>
            <person name="Goodwin S.B."/>
            <person name="Spatafora J.W."/>
            <person name="Crous P.W."/>
            <person name="Grigoriev I.V."/>
        </authorList>
    </citation>
    <scope>NUCLEOTIDE SEQUENCE</scope>
    <source>
        <strain evidence="3">CBS 342.82</strain>
    </source>
</reference>
<dbReference type="SUPFAM" id="SSF81383">
    <property type="entry name" value="F-box domain"/>
    <property type="match status" value="1"/>
</dbReference>
<dbReference type="Pfam" id="PF00646">
    <property type="entry name" value="F-box"/>
    <property type="match status" value="1"/>
</dbReference>
<reference evidence="3" key="2">
    <citation type="submission" date="2020-04" db="EMBL/GenBank/DDBJ databases">
        <authorList>
            <consortium name="NCBI Genome Project"/>
        </authorList>
    </citation>
    <scope>NUCLEOTIDE SEQUENCE</scope>
    <source>
        <strain evidence="3">CBS 342.82</strain>
    </source>
</reference>
<proteinExistence type="predicted"/>
<accession>A0A6J3ME34</accession>
<dbReference type="AlphaFoldDB" id="A0A6J3ME34"/>
<dbReference type="InterPro" id="IPR001810">
    <property type="entry name" value="F-box_dom"/>
</dbReference>
<evidence type="ECO:0000313" key="2">
    <source>
        <dbReference type="Proteomes" id="UP000504637"/>
    </source>
</evidence>
<dbReference type="PROSITE" id="PS50181">
    <property type="entry name" value="FBOX"/>
    <property type="match status" value="1"/>
</dbReference>
<gene>
    <name evidence="3" type="ORF">K489DRAFT_376263</name>
</gene>
<sequence length="73" mass="8096">MAGGVRLLKLPAELVERIAEYVDDADLIALRSTCRIADSQAIRVVRHPLSNLALLRACDPYWVRQPQAAGGRR</sequence>
<dbReference type="Proteomes" id="UP000504637">
    <property type="component" value="Unplaced"/>
</dbReference>
<dbReference type="RefSeq" id="XP_033462905.1">
    <property type="nucleotide sequence ID" value="XM_033603878.1"/>
</dbReference>
<keyword evidence="2" id="KW-1185">Reference proteome</keyword>
<evidence type="ECO:0000259" key="1">
    <source>
        <dbReference type="PROSITE" id="PS50181"/>
    </source>
</evidence>
<feature type="domain" description="F-box" evidence="1">
    <location>
        <begin position="4"/>
        <end position="35"/>
    </location>
</feature>
<dbReference type="OrthoDB" id="5279008at2759"/>
<dbReference type="GeneID" id="54361678"/>
<evidence type="ECO:0000313" key="3">
    <source>
        <dbReference type="RefSeq" id="XP_033462905.1"/>
    </source>
</evidence>
<organism evidence="3">
    <name type="scientific">Dissoconium aciculare CBS 342.82</name>
    <dbReference type="NCBI Taxonomy" id="1314786"/>
    <lineage>
        <taxon>Eukaryota</taxon>
        <taxon>Fungi</taxon>
        <taxon>Dikarya</taxon>
        <taxon>Ascomycota</taxon>
        <taxon>Pezizomycotina</taxon>
        <taxon>Dothideomycetes</taxon>
        <taxon>Dothideomycetidae</taxon>
        <taxon>Mycosphaerellales</taxon>
        <taxon>Dissoconiaceae</taxon>
        <taxon>Dissoconium</taxon>
    </lineage>
</organism>